<reference evidence="1 2" key="1">
    <citation type="submission" date="2024-02" db="EMBL/GenBank/DDBJ databases">
        <authorList>
            <person name="Grouzdev D."/>
        </authorList>
    </citation>
    <scope>NUCLEOTIDE SEQUENCE [LARGE SCALE GENOMIC DNA]</scope>
    <source>
        <strain evidence="1 2">9N</strain>
    </source>
</reference>
<comment type="caution">
    <text evidence="1">The sequence shown here is derived from an EMBL/GenBank/DDBJ whole genome shotgun (WGS) entry which is preliminary data.</text>
</comment>
<dbReference type="EMBL" id="JAZHYN010000050">
    <property type="protein sequence ID" value="MEF3367634.1"/>
    <property type="molecule type" value="Genomic_DNA"/>
</dbReference>
<name>A0ABU7XJS1_9HYPH</name>
<sequence length="147" mass="16348">MSAQTGEDDRSNTRKQREEALRELLTATVGKSSASIVEELKKDLGVSRATAYRMVKTFRTCGAVTCATRPVGRPKGARGLDPLRERLIQEAIKAHYSKTLRPKFSALVQDVRKRCKDQLLPPPNWRTIRARLRDFEGGPPGSGNRGS</sequence>
<keyword evidence="2" id="KW-1185">Reference proteome</keyword>
<evidence type="ECO:0000313" key="1">
    <source>
        <dbReference type="EMBL" id="MEF3367634.1"/>
    </source>
</evidence>
<proteinExistence type="predicted"/>
<accession>A0ABU7XJS1</accession>
<evidence type="ECO:0000313" key="2">
    <source>
        <dbReference type="Proteomes" id="UP001350748"/>
    </source>
</evidence>
<gene>
    <name evidence="1" type="ORF">V3H18_13925</name>
</gene>
<dbReference type="RefSeq" id="WP_332082677.1">
    <property type="nucleotide sequence ID" value="NZ_JAZHYN010000050.1"/>
</dbReference>
<protein>
    <submittedName>
        <fullName evidence="1">Transposase</fullName>
    </submittedName>
</protein>
<dbReference type="Proteomes" id="UP001350748">
    <property type="component" value="Unassembled WGS sequence"/>
</dbReference>
<organism evidence="1 2">
    <name type="scientific">Methylocystis borbori</name>
    <dbReference type="NCBI Taxonomy" id="3118750"/>
    <lineage>
        <taxon>Bacteria</taxon>
        <taxon>Pseudomonadati</taxon>
        <taxon>Pseudomonadota</taxon>
        <taxon>Alphaproteobacteria</taxon>
        <taxon>Hyphomicrobiales</taxon>
        <taxon>Methylocystaceae</taxon>
        <taxon>Methylocystis</taxon>
    </lineage>
</organism>